<evidence type="ECO:0000256" key="2">
    <source>
        <dbReference type="SAM" id="Phobius"/>
    </source>
</evidence>
<dbReference type="AlphaFoldDB" id="A0A0H5SDY9"/>
<dbReference type="Pfam" id="PF07136">
    <property type="entry name" value="DUF1385"/>
    <property type="match status" value="1"/>
</dbReference>
<keyword evidence="2" id="KW-0472">Membrane</keyword>
<reference evidence="3 4" key="1">
    <citation type="submission" date="2015-06" db="EMBL/GenBank/DDBJ databases">
        <authorList>
            <person name="Wibberg Daniel"/>
        </authorList>
    </citation>
    <scope>NUCLEOTIDE SEQUENCE [LARGE SCALE GENOMIC DNA]</scope>
    <source>
        <strain evidence="3 4">T3/55T</strain>
    </source>
</reference>
<gene>
    <name evidence="3" type="ORF">HHT355_0034</name>
</gene>
<feature type="transmembrane region" description="Helical" evidence="2">
    <location>
        <begin position="140"/>
        <end position="160"/>
    </location>
</feature>
<dbReference type="OrthoDB" id="9784805at2"/>
<feature type="region of interest" description="Disordered" evidence="1">
    <location>
        <begin position="307"/>
        <end position="356"/>
    </location>
</feature>
<dbReference type="RefSeq" id="WP_103201441.1">
    <property type="nucleotide sequence ID" value="NZ_CVTD020000002.1"/>
</dbReference>
<sequence length="398" mass="44870">MKPSGIGGMAVIEGVMMRNKDDYAVAVRKPNNEITVGKFKYKDFSKKVKLFKLPIFRGILAFIDSMVIGIKVINYSASFFEEEEQPKKAKKEQAKKNDSFITALLTALAVIVSLASSILIFMVLPVLIANLFAKMIKGTFLLYLLEGILRLLIFIGYILAASQMKEIKRVFMYHGAEHKVINCLENGFELTVENVKWQTKAHKRCGTSFMFLVMFISLVFFVIIRPQTLLWRILSRIMLVPAIAGVSYEFIRLAGRTENKLVNILSKPGLWLQALTTKEPDEDMIEVAIKSVEAVFDWRTFLEEAANEKEQSKPGKKSEKERKTGKTYGSSEYSVTRGKNVRGARKGTSVTSKDTAKKEYAAAAEITIASPKTAAYDDEDDDEILKALDKYLDFNDED</sequence>
<evidence type="ECO:0008006" key="5">
    <source>
        <dbReference type="Google" id="ProtNLM"/>
    </source>
</evidence>
<evidence type="ECO:0000313" key="4">
    <source>
        <dbReference type="Proteomes" id="UP000236497"/>
    </source>
</evidence>
<keyword evidence="2" id="KW-1133">Transmembrane helix</keyword>
<dbReference type="InterPro" id="IPR010787">
    <property type="entry name" value="DUF1385"/>
</dbReference>
<dbReference type="PANTHER" id="PTHR42867">
    <property type="entry name" value="MEMBRANE PROTEIN-RELATED"/>
    <property type="match status" value="1"/>
</dbReference>
<keyword evidence="4" id="KW-1185">Reference proteome</keyword>
<keyword evidence="2" id="KW-0812">Transmembrane</keyword>
<accession>A0A0H5SDY9</accession>
<feature type="transmembrane region" description="Helical" evidence="2">
    <location>
        <begin position="100"/>
        <end position="128"/>
    </location>
</feature>
<feature type="transmembrane region" description="Helical" evidence="2">
    <location>
        <begin position="55"/>
        <end position="80"/>
    </location>
</feature>
<feature type="compositionally biased region" description="Basic and acidic residues" evidence="1">
    <location>
        <begin position="307"/>
        <end position="324"/>
    </location>
</feature>
<evidence type="ECO:0000256" key="1">
    <source>
        <dbReference type="SAM" id="MobiDB-lite"/>
    </source>
</evidence>
<dbReference type="EMBL" id="CVTD020000002">
    <property type="protein sequence ID" value="CRZ33250.1"/>
    <property type="molecule type" value="Genomic_DNA"/>
</dbReference>
<evidence type="ECO:0000313" key="3">
    <source>
        <dbReference type="EMBL" id="CRZ33250.1"/>
    </source>
</evidence>
<dbReference type="PANTHER" id="PTHR42867:SF1">
    <property type="entry name" value="MEMBRANE PROTEIN-RELATED"/>
    <property type="match status" value="1"/>
</dbReference>
<feature type="transmembrane region" description="Helical" evidence="2">
    <location>
        <begin position="230"/>
        <end position="251"/>
    </location>
</feature>
<proteinExistence type="predicted"/>
<dbReference type="Proteomes" id="UP000236497">
    <property type="component" value="Unassembled WGS sequence"/>
</dbReference>
<name>A0A0H5SDY9_HERHM</name>
<feature type="transmembrane region" description="Helical" evidence="2">
    <location>
        <begin position="205"/>
        <end position="224"/>
    </location>
</feature>
<protein>
    <recommendedName>
        <fullName evidence="5">DUF1385 domain-containing protein</fullName>
    </recommendedName>
</protein>
<organism evidence="3 4">
    <name type="scientific">Herbinix hemicellulosilytica</name>
    <dbReference type="NCBI Taxonomy" id="1564487"/>
    <lineage>
        <taxon>Bacteria</taxon>
        <taxon>Bacillati</taxon>
        <taxon>Bacillota</taxon>
        <taxon>Clostridia</taxon>
        <taxon>Lachnospirales</taxon>
        <taxon>Lachnospiraceae</taxon>
        <taxon>Herbinix</taxon>
    </lineage>
</organism>